<reference evidence="3" key="1">
    <citation type="journal article" date="2021" name="Sci. Rep.">
        <title>Diploid genomic architecture of Nitzschia inconspicua, an elite biomass production diatom.</title>
        <authorList>
            <person name="Oliver A."/>
            <person name="Podell S."/>
            <person name="Pinowska A."/>
            <person name="Traller J.C."/>
            <person name="Smith S.R."/>
            <person name="McClure R."/>
            <person name="Beliaev A."/>
            <person name="Bohutskyi P."/>
            <person name="Hill E.A."/>
            <person name="Rabines A."/>
            <person name="Zheng H."/>
            <person name="Allen L.Z."/>
            <person name="Kuo A."/>
            <person name="Grigoriev I.V."/>
            <person name="Allen A.E."/>
            <person name="Hazlebeck D."/>
            <person name="Allen E.E."/>
        </authorList>
    </citation>
    <scope>NUCLEOTIDE SEQUENCE</scope>
    <source>
        <strain evidence="3">Hildebrandi</strain>
    </source>
</reference>
<accession>A0A9K3K5A1</accession>
<dbReference type="EMBL" id="JAGRRH010000082">
    <property type="protein sequence ID" value="KAG7337487.1"/>
    <property type="molecule type" value="Genomic_DNA"/>
</dbReference>
<evidence type="ECO:0000313" key="3">
    <source>
        <dbReference type="EMBL" id="KAG7337487.1"/>
    </source>
</evidence>
<name>A0A9K3K5A1_9STRA</name>
<evidence type="ECO:0000259" key="2">
    <source>
        <dbReference type="Pfam" id="PF02517"/>
    </source>
</evidence>
<dbReference type="GO" id="GO:0006508">
    <property type="term" value="P:proteolysis"/>
    <property type="evidence" value="ECO:0007669"/>
    <property type="project" value="UniProtKB-KW"/>
</dbReference>
<dbReference type="Pfam" id="PF02517">
    <property type="entry name" value="Rce1-like"/>
    <property type="match status" value="1"/>
</dbReference>
<keyword evidence="4" id="KW-1185">Reference proteome</keyword>
<protein>
    <submittedName>
        <fullName evidence="3">CAAX protease self-immunity-domain containing protein</fullName>
    </submittedName>
</protein>
<feature type="signal peptide" evidence="1">
    <location>
        <begin position="1"/>
        <end position="22"/>
    </location>
</feature>
<evidence type="ECO:0000256" key="1">
    <source>
        <dbReference type="SAM" id="SignalP"/>
    </source>
</evidence>
<comment type="caution">
    <text evidence="3">The sequence shown here is derived from an EMBL/GenBank/DDBJ whole genome shotgun (WGS) entry which is preliminary data.</text>
</comment>
<dbReference type="InterPro" id="IPR003675">
    <property type="entry name" value="Rce1/LyrA-like_dom"/>
</dbReference>
<feature type="chain" id="PRO_5039935746" evidence="1">
    <location>
        <begin position="23"/>
        <end position="580"/>
    </location>
</feature>
<evidence type="ECO:0000313" key="4">
    <source>
        <dbReference type="Proteomes" id="UP000693970"/>
    </source>
</evidence>
<dbReference type="Proteomes" id="UP000693970">
    <property type="component" value="Unassembled WGS sequence"/>
</dbReference>
<dbReference type="AlphaFoldDB" id="A0A9K3K5A1"/>
<organism evidence="3 4">
    <name type="scientific">Nitzschia inconspicua</name>
    <dbReference type="NCBI Taxonomy" id="303405"/>
    <lineage>
        <taxon>Eukaryota</taxon>
        <taxon>Sar</taxon>
        <taxon>Stramenopiles</taxon>
        <taxon>Ochrophyta</taxon>
        <taxon>Bacillariophyta</taxon>
        <taxon>Bacillariophyceae</taxon>
        <taxon>Bacillariophycidae</taxon>
        <taxon>Bacillariales</taxon>
        <taxon>Bacillariaceae</taxon>
        <taxon>Nitzschia</taxon>
    </lineage>
</organism>
<dbReference type="GO" id="GO:0004175">
    <property type="term" value="F:endopeptidase activity"/>
    <property type="evidence" value="ECO:0007669"/>
    <property type="project" value="UniProtKB-ARBA"/>
</dbReference>
<gene>
    <name evidence="3" type="ORF">IV203_017598</name>
</gene>
<sequence length="580" mass="66393">MLSIISQSLLLHLVILLEYSNAFTYQAGFATFPLRSRVQCFPKFHTAVFPTSCVRLVHRKRKLALKYQNDDTIQQHYTENHCNSDIEEYIRENLLLSSESLSIPSQQDMDKVVQHVVHVFTSPTTQDLSTRQWQFDRWDVNLDDASTGLDVPCQITANMRHVDTGIEALLTFHWESDTWMYRFVDPHNMQESWIEPQVYLERVLQRQWVPATYENGALTDRTFATGLDGKTPKRSSKNQRILQIVLLAAWGVLLLVQPDVLNLSFASTSSWKLFVRNMQSGAMICLNTIGAWIRYNTLAFLLIAYVMPLVVERIFQSPSPRLVRGLSTISNISRSFHLLGVIQIRLLRMVLVQLPATLLGNVPRWTSRTICKMVELATFDTPSFLQRRHIRQKEPMSVSSIQIDSPRDSLEEYRDDVVSLSAVFHAPFLEEFIYRYSIASMFRTASTVLFRSVRLSPTSRLPLIKMPLWGVVSSVMFGMAHMCNHFPSQPWCDDGVQLEEKEGETEADATAVGSAITHCTFSMVSSLLIYIPAYQKGGMGASVGAHIAWNAMVIMEEKVRDVLLRLMQLQWKSWKSNFHD</sequence>
<proteinExistence type="predicted"/>
<keyword evidence="1" id="KW-0732">Signal</keyword>
<keyword evidence="3" id="KW-0645">Protease</keyword>
<reference evidence="3" key="2">
    <citation type="submission" date="2021-04" db="EMBL/GenBank/DDBJ databases">
        <authorList>
            <person name="Podell S."/>
        </authorList>
    </citation>
    <scope>NUCLEOTIDE SEQUENCE</scope>
    <source>
        <strain evidence="3">Hildebrandi</strain>
    </source>
</reference>
<keyword evidence="3" id="KW-0378">Hydrolase</keyword>
<dbReference type="GO" id="GO:0080120">
    <property type="term" value="P:CAAX-box protein maturation"/>
    <property type="evidence" value="ECO:0007669"/>
    <property type="project" value="UniProtKB-ARBA"/>
</dbReference>
<feature type="domain" description="CAAX prenyl protease 2/Lysostaphin resistance protein A-like" evidence="2">
    <location>
        <begin position="419"/>
        <end position="552"/>
    </location>
</feature>